<dbReference type="EMBL" id="JABFTP020000021">
    <property type="protein sequence ID" value="KAL3269094.1"/>
    <property type="molecule type" value="Genomic_DNA"/>
</dbReference>
<comment type="caution">
    <text evidence="1">The sequence shown here is derived from an EMBL/GenBank/DDBJ whole genome shotgun (WGS) entry which is preliminary data.</text>
</comment>
<accession>A0ABD2MRL8</accession>
<evidence type="ECO:0000313" key="1">
    <source>
        <dbReference type="EMBL" id="KAL3269094.1"/>
    </source>
</evidence>
<protein>
    <submittedName>
        <fullName evidence="1">Uncharacterized protein</fullName>
    </submittedName>
</protein>
<reference evidence="1 2" key="1">
    <citation type="journal article" date="2021" name="BMC Biol.">
        <title>Horizontally acquired antibacterial genes associated with adaptive radiation of ladybird beetles.</title>
        <authorList>
            <person name="Li H.S."/>
            <person name="Tang X.F."/>
            <person name="Huang Y.H."/>
            <person name="Xu Z.Y."/>
            <person name="Chen M.L."/>
            <person name="Du X.Y."/>
            <person name="Qiu B.Y."/>
            <person name="Chen P.T."/>
            <person name="Zhang W."/>
            <person name="Slipinski A."/>
            <person name="Escalona H.E."/>
            <person name="Waterhouse R.M."/>
            <person name="Zwick A."/>
            <person name="Pang H."/>
        </authorList>
    </citation>
    <scope>NUCLEOTIDE SEQUENCE [LARGE SCALE GENOMIC DNA]</scope>
    <source>
        <strain evidence="1">SYSU2018</strain>
    </source>
</reference>
<proteinExistence type="predicted"/>
<evidence type="ECO:0000313" key="2">
    <source>
        <dbReference type="Proteomes" id="UP001516400"/>
    </source>
</evidence>
<keyword evidence="2" id="KW-1185">Reference proteome</keyword>
<sequence length="128" mass="15099">MVDPKKGGRGSTKTKKSALEMRKQTQFEITLFQNEKDLMRRSFTIRIDDAFQNAQTNCLLNRFKRNSKKFELMQQELRYHKLALFNERRTEAILRIASNHTAGKTNYVTLQPMRNMNLLGGKLLYVRQ</sequence>
<name>A0ABD2MRL8_9CUCU</name>
<gene>
    <name evidence="1" type="ORF">HHI36_008176</name>
</gene>
<feature type="non-terminal residue" evidence="1">
    <location>
        <position position="128"/>
    </location>
</feature>
<dbReference type="Proteomes" id="UP001516400">
    <property type="component" value="Unassembled WGS sequence"/>
</dbReference>
<organism evidence="1 2">
    <name type="scientific">Cryptolaemus montrouzieri</name>
    <dbReference type="NCBI Taxonomy" id="559131"/>
    <lineage>
        <taxon>Eukaryota</taxon>
        <taxon>Metazoa</taxon>
        <taxon>Ecdysozoa</taxon>
        <taxon>Arthropoda</taxon>
        <taxon>Hexapoda</taxon>
        <taxon>Insecta</taxon>
        <taxon>Pterygota</taxon>
        <taxon>Neoptera</taxon>
        <taxon>Endopterygota</taxon>
        <taxon>Coleoptera</taxon>
        <taxon>Polyphaga</taxon>
        <taxon>Cucujiformia</taxon>
        <taxon>Coccinelloidea</taxon>
        <taxon>Coccinellidae</taxon>
        <taxon>Scymninae</taxon>
        <taxon>Scymnini</taxon>
        <taxon>Cryptolaemus</taxon>
    </lineage>
</organism>
<dbReference type="AlphaFoldDB" id="A0ABD2MRL8"/>